<accession>A0ABT9JR87</accession>
<dbReference type="EMBL" id="JAVCAP010000009">
    <property type="protein sequence ID" value="MDP8567076.1"/>
    <property type="molecule type" value="Genomic_DNA"/>
</dbReference>
<protein>
    <submittedName>
        <fullName evidence="2">SGNH/GDSL hydrolase family protein</fullName>
        <ecNumber evidence="2">3.1.-.-</ecNumber>
    </submittedName>
</protein>
<dbReference type="Proteomes" id="UP001225906">
    <property type="component" value="Unassembled WGS sequence"/>
</dbReference>
<evidence type="ECO:0000313" key="3">
    <source>
        <dbReference type="Proteomes" id="UP001225906"/>
    </source>
</evidence>
<keyword evidence="2" id="KW-0378">Hydrolase</keyword>
<name>A0ABT9JR87_9PROT</name>
<dbReference type="InterPro" id="IPR013830">
    <property type="entry name" value="SGNH_hydro"/>
</dbReference>
<gene>
    <name evidence="2" type="ORF">Q9291_04365</name>
</gene>
<dbReference type="Gene3D" id="3.40.50.1110">
    <property type="entry name" value="SGNH hydrolase"/>
    <property type="match status" value="1"/>
</dbReference>
<keyword evidence="3" id="KW-1185">Reference proteome</keyword>
<evidence type="ECO:0000313" key="2">
    <source>
        <dbReference type="EMBL" id="MDP8567076.1"/>
    </source>
</evidence>
<reference evidence="3" key="1">
    <citation type="journal article" date="2019" name="Int. J. Syst. Evol. Microbiol.">
        <title>The Global Catalogue of Microorganisms (GCM) 10K type strain sequencing project: providing services to taxonomists for standard genome sequencing and annotation.</title>
        <authorList>
            <consortium name="The Broad Institute Genomics Platform"/>
            <consortium name="The Broad Institute Genome Sequencing Center for Infectious Disease"/>
            <person name="Wu L."/>
            <person name="Ma J."/>
        </authorList>
    </citation>
    <scope>NUCLEOTIDE SEQUENCE [LARGE SCALE GENOMIC DNA]</scope>
    <source>
        <strain evidence="3">VKM B-3159</strain>
    </source>
</reference>
<comment type="caution">
    <text evidence="2">The sequence shown here is derived from an EMBL/GenBank/DDBJ whole genome shotgun (WGS) entry which is preliminary data.</text>
</comment>
<organism evidence="2 3">
    <name type="scientific">Methylophilus aquaticus</name>
    <dbReference type="NCBI Taxonomy" id="1971610"/>
    <lineage>
        <taxon>Bacteria</taxon>
        <taxon>Pseudomonadati</taxon>
        <taxon>Pseudomonadota</taxon>
        <taxon>Betaproteobacteria</taxon>
        <taxon>Nitrosomonadales</taxon>
        <taxon>Methylophilaceae</taxon>
        <taxon>Methylophilus</taxon>
    </lineage>
</organism>
<sequence>MPHLILLGDSIFDNGVYVDGGPDVCSQLRDLLPATWRASLLAVDGAVCRDVVSQLAHLPADASQLVLSVGGNDALMRRDVLAASVQSSVEAILLMADAMDAFEHDYRQMMEALLATGLPLTVCTIYNANFDAPDYQRCVRLAVAVFNDVILRVAAEHRLPVIDLRAICNLPGDYANPIEPSVAGGEKISRAILDKLALH</sequence>
<dbReference type="GO" id="GO:0016787">
    <property type="term" value="F:hydrolase activity"/>
    <property type="evidence" value="ECO:0007669"/>
    <property type="project" value="UniProtKB-KW"/>
</dbReference>
<dbReference type="SUPFAM" id="SSF52266">
    <property type="entry name" value="SGNH hydrolase"/>
    <property type="match status" value="1"/>
</dbReference>
<dbReference type="Pfam" id="PF13472">
    <property type="entry name" value="Lipase_GDSL_2"/>
    <property type="match status" value="1"/>
</dbReference>
<proteinExistence type="predicted"/>
<feature type="domain" description="SGNH hydrolase-type esterase" evidence="1">
    <location>
        <begin position="6"/>
        <end position="172"/>
    </location>
</feature>
<dbReference type="CDD" id="cd00229">
    <property type="entry name" value="SGNH_hydrolase"/>
    <property type="match status" value="1"/>
</dbReference>
<dbReference type="EC" id="3.1.-.-" evidence="2"/>
<dbReference type="InterPro" id="IPR036514">
    <property type="entry name" value="SGNH_hydro_sf"/>
</dbReference>
<evidence type="ECO:0000259" key="1">
    <source>
        <dbReference type="Pfam" id="PF13472"/>
    </source>
</evidence>
<dbReference type="RefSeq" id="WP_306388808.1">
    <property type="nucleotide sequence ID" value="NZ_JAVCAP010000009.1"/>
</dbReference>